<dbReference type="SUPFAM" id="SSF47413">
    <property type="entry name" value="lambda repressor-like DNA-binding domains"/>
    <property type="match status" value="1"/>
</dbReference>
<comment type="caution">
    <text evidence="3">The sequence shown here is derived from an EMBL/GenBank/DDBJ whole genome shotgun (WGS) entry which is preliminary data.</text>
</comment>
<dbReference type="InterPro" id="IPR011051">
    <property type="entry name" value="RmlC_Cupin_sf"/>
</dbReference>
<dbReference type="PANTHER" id="PTHR46797">
    <property type="entry name" value="HTH-TYPE TRANSCRIPTIONAL REGULATOR"/>
    <property type="match status" value="1"/>
</dbReference>
<dbReference type="EMBL" id="MCHX01000012">
    <property type="protein sequence ID" value="OFJ54466.1"/>
    <property type="molecule type" value="Genomic_DNA"/>
</dbReference>
<dbReference type="RefSeq" id="WP_070352348.1">
    <property type="nucleotide sequence ID" value="NZ_CP043474.1"/>
</dbReference>
<keyword evidence="1" id="KW-0238">DNA-binding</keyword>
<protein>
    <recommendedName>
        <fullName evidence="2">HTH cro/C1-type domain-containing protein</fullName>
    </recommendedName>
</protein>
<organism evidence="3 4">
    <name type="scientific">Mycolicibacterium grossiae</name>
    <dbReference type="NCBI Taxonomy" id="1552759"/>
    <lineage>
        <taxon>Bacteria</taxon>
        <taxon>Bacillati</taxon>
        <taxon>Actinomycetota</taxon>
        <taxon>Actinomycetes</taxon>
        <taxon>Mycobacteriales</taxon>
        <taxon>Mycobacteriaceae</taxon>
        <taxon>Mycolicibacterium</taxon>
    </lineage>
</organism>
<dbReference type="CDD" id="cd02209">
    <property type="entry name" value="cupin_XRE_C"/>
    <property type="match status" value="1"/>
</dbReference>
<dbReference type="Proteomes" id="UP000178953">
    <property type="component" value="Unassembled WGS sequence"/>
</dbReference>
<dbReference type="GO" id="GO:0005829">
    <property type="term" value="C:cytosol"/>
    <property type="evidence" value="ECO:0007669"/>
    <property type="project" value="TreeGrafter"/>
</dbReference>
<keyword evidence="4" id="KW-1185">Reference proteome</keyword>
<evidence type="ECO:0000256" key="1">
    <source>
        <dbReference type="ARBA" id="ARBA00023125"/>
    </source>
</evidence>
<dbReference type="GO" id="GO:0003700">
    <property type="term" value="F:DNA-binding transcription factor activity"/>
    <property type="evidence" value="ECO:0007669"/>
    <property type="project" value="TreeGrafter"/>
</dbReference>
<reference evidence="3 4" key="1">
    <citation type="submission" date="2016-09" db="EMBL/GenBank/DDBJ databases">
        <title>genome sequence of Mycobacterium sp. 739 SCH.</title>
        <authorList>
            <person name="Greninger A.L."/>
            <person name="Qin X."/>
            <person name="Jerome K."/>
            <person name="Vora S."/>
            <person name="Quinn K."/>
        </authorList>
    </citation>
    <scope>NUCLEOTIDE SEQUENCE [LARGE SCALE GENOMIC DNA]</scope>
    <source>
        <strain evidence="3 4">SCH</strain>
    </source>
</reference>
<dbReference type="PANTHER" id="PTHR46797:SF1">
    <property type="entry name" value="METHYLPHOSPHONATE SYNTHASE"/>
    <property type="match status" value="1"/>
</dbReference>
<dbReference type="InterPro" id="IPR013096">
    <property type="entry name" value="Cupin_2"/>
</dbReference>
<evidence type="ECO:0000259" key="2">
    <source>
        <dbReference type="PROSITE" id="PS50943"/>
    </source>
</evidence>
<dbReference type="InterPro" id="IPR050807">
    <property type="entry name" value="TransReg_Diox_bact_type"/>
</dbReference>
<gene>
    <name evidence="3" type="ORF">BEL07_06870</name>
</gene>
<evidence type="ECO:0000313" key="3">
    <source>
        <dbReference type="EMBL" id="OFJ54466.1"/>
    </source>
</evidence>
<dbReference type="Gene3D" id="2.60.120.10">
    <property type="entry name" value="Jelly Rolls"/>
    <property type="match status" value="1"/>
</dbReference>
<dbReference type="InterPro" id="IPR001387">
    <property type="entry name" value="Cro/C1-type_HTH"/>
</dbReference>
<dbReference type="Pfam" id="PF01381">
    <property type="entry name" value="HTH_3"/>
    <property type="match status" value="1"/>
</dbReference>
<accession>A0A1E8Q7R4</accession>
<evidence type="ECO:0000313" key="4">
    <source>
        <dbReference type="Proteomes" id="UP000178953"/>
    </source>
</evidence>
<dbReference type="SMART" id="SM00530">
    <property type="entry name" value="HTH_XRE"/>
    <property type="match status" value="1"/>
</dbReference>
<sequence length="195" mass="21104">MALTDDTVGTAASRADVELGSRIREFRQVRKLSLRDLASRAGISAGFLSQLERGQVNASVGTLRRLAEELGVTLPDLFGDHHAHGARILRKAERPEIHVSDLSAKYLLSQKPLMNLEVYSAEFAPGGSAGDAYTHGDAQEVLVVVRGTLTLELDGRQHQLEAGDSAEYRTSIPHTVHNLSDSTAELLWIVSPPTA</sequence>
<feature type="domain" description="HTH cro/C1-type" evidence="2">
    <location>
        <begin position="23"/>
        <end position="77"/>
    </location>
</feature>
<dbReference type="Gene3D" id="1.10.260.40">
    <property type="entry name" value="lambda repressor-like DNA-binding domains"/>
    <property type="match status" value="1"/>
</dbReference>
<dbReference type="CDD" id="cd00093">
    <property type="entry name" value="HTH_XRE"/>
    <property type="match status" value="1"/>
</dbReference>
<dbReference type="GO" id="GO:0003677">
    <property type="term" value="F:DNA binding"/>
    <property type="evidence" value="ECO:0007669"/>
    <property type="project" value="UniProtKB-KW"/>
</dbReference>
<dbReference type="SUPFAM" id="SSF51182">
    <property type="entry name" value="RmlC-like cupins"/>
    <property type="match status" value="1"/>
</dbReference>
<dbReference type="InterPro" id="IPR014710">
    <property type="entry name" value="RmlC-like_jellyroll"/>
</dbReference>
<dbReference type="InterPro" id="IPR010982">
    <property type="entry name" value="Lambda_DNA-bd_dom_sf"/>
</dbReference>
<dbReference type="PROSITE" id="PS50943">
    <property type="entry name" value="HTH_CROC1"/>
    <property type="match status" value="1"/>
</dbReference>
<proteinExistence type="predicted"/>
<dbReference type="Pfam" id="PF07883">
    <property type="entry name" value="Cupin_2"/>
    <property type="match status" value="1"/>
</dbReference>
<name>A0A1E8Q7R4_9MYCO</name>
<dbReference type="AlphaFoldDB" id="A0A1E8Q7R4"/>
<dbReference type="OrthoDB" id="5114244at2"/>